<dbReference type="Gene3D" id="3.30.750.24">
    <property type="entry name" value="STAS domain"/>
    <property type="match status" value="1"/>
</dbReference>
<dbReference type="AlphaFoldDB" id="A0A0J6VUS5"/>
<sequence length="118" mass="12458">MNDDRPRIEARTVTAGTIVVRVAGDICGQGGIRFRRTLVGELTGRPQVLILDLTQITRIDTGGINTLCLAAELTAEEDIGLCLVAPAQGAARAGLEAAKSTDTFEIFSSVTEALRLCS</sequence>
<comment type="caution">
    <text evidence="2">The sequence shown here is derived from an EMBL/GenBank/DDBJ whole genome shotgun (WGS) entry which is preliminary data.</text>
</comment>
<protein>
    <submittedName>
        <fullName evidence="2">STAS domain protein</fullName>
    </submittedName>
</protein>
<dbReference type="SUPFAM" id="SSF52091">
    <property type="entry name" value="SpoIIaa-like"/>
    <property type="match status" value="1"/>
</dbReference>
<evidence type="ECO:0000313" key="2">
    <source>
        <dbReference type="EMBL" id="KMO74760.1"/>
    </source>
</evidence>
<organism evidence="2 3">
    <name type="scientific">Mycolicibacterium chlorophenolicum</name>
    <dbReference type="NCBI Taxonomy" id="37916"/>
    <lineage>
        <taxon>Bacteria</taxon>
        <taxon>Bacillati</taxon>
        <taxon>Actinomycetota</taxon>
        <taxon>Actinomycetes</taxon>
        <taxon>Mycobacteriales</taxon>
        <taxon>Mycobacteriaceae</taxon>
        <taxon>Mycolicibacterium</taxon>
    </lineage>
</organism>
<evidence type="ECO:0000313" key="3">
    <source>
        <dbReference type="Proteomes" id="UP000036513"/>
    </source>
</evidence>
<reference evidence="2 3" key="1">
    <citation type="journal article" date="2015" name="Genome Biol. Evol.">
        <title>Characterization of Three Mycobacterium spp. with Potential Use in Bioremediation by Genome Sequencing and Comparative Genomics.</title>
        <authorList>
            <person name="Das S."/>
            <person name="Pettersson B.M."/>
            <person name="Behra P.R."/>
            <person name="Ramesh M."/>
            <person name="Dasgupta S."/>
            <person name="Bhattacharya A."/>
            <person name="Kirsebom L.A."/>
        </authorList>
    </citation>
    <scope>NUCLEOTIDE SEQUENCE [LARGE SCALE GENOMIC DNA]</scope>
    <source>
        <strain evidence="2 3">DSM 43826</strain>
    </source>
</reference>
<dbReference type="RefSeq" id="WP_048471207.1">
    <property type="nucleotide sequence ID" value="NZ_JYNL01000032.1"/>
</dbReference>
<dbReference type="EMBL" id="JYNL01000032">
    <property type="protein sequence ID" value="KMO74760.1"/>
    <property type="molecule type" value="Genomic_DNA"/>
</dbReference>
<dbReference type="Proteomes" id="UP000036513">
    <property type="component" value="Unassembled WGS sequence"/>
</dbReference>
<feature type="domain" description="STAS" evidence="1">
    <location>
        <begin position="16"/>
        <end position="117"/>
    </location>
</feature>
<dbReference type="SMR" id="A0A0J6VUS5"/>
<dbReference type="InterPro" id="IPR002645">
    <property type="entry name" value="STAS_dom"/>
</dbReference>
<dbReference type="Pfam" id="PF01740">
    <property type="entry name" value="STAS"/>
    <property type="match status" value="1"/>
</dbReference>
<dbReference type="InterPro" id="IPR036513">
    <property type="entry name" value="STAS_dom_sf"/>
</dbReference>
<evidence type="ECO:0000259" key="1">
    <source>
        <dbReference type="PROSITE" id="PS50801"/>
    </source>
</evidence>
<proteinExistence type="predicted"/>
<keyword evidence="3" id="KW-1185">Reference proteome</keyword>
<gene>
    <name evidence="2" type="ORF">MCHLDSM_03709</name>
</gene>
<dbReference type="CDD" id="cd07043">
    <property type="entry name" value="STAS_anti-anti-sigma_factors"/>
    <property type="match status" value="1"/>
</dbReference>
<dbReference type="PROSITE" id="PS50801">
    <property type="entry name" value="STAS"/>
    <property type="match status" value="1"/>
</dbReference>
<name>A0A0J6VUS5_9MYCO</name>
<accession>A0A0J6VUS5</accession>